<dbReference type="PROSITE" id="PS50262">
    <property type="entry name" value="G_PROTEIN_RECEP_F1_2"/>
    <property type="match status" value="1"/>
</dbReference>
<feature type="transmembrane region" description="Helical" evidence="6">
    <location>
        <begin position="226"/>
        <end position="249"/>
    </location>
</feature>
<keyword evidence="2" id="KW-1003">Cell membrane</keyword>
<evidence type="ECO:0000256" key="4">
    <source>
        <dbReference type="ARBA" id="ARBA00022989"/>
    </source>
</evidence>
<feature type="transmembrane region" description="Helical" evidence="6">
    <location>
        <begin position="169"/>
        <end position="193"/>
    </location>
</feature>
<evidence type="ECO:0000256" key="3">
    <source>
        <dbReference type="ARBA" id="ARBA00022692"/>
    </source>
</evidence>
<evidence type="ECO:0000256" key="2">
    <source>
        <dbReference type="ARBA" id="ARBA00022475"/>
    </source>
</evidence>
<dbReference type="GO" id="GO:0005886">
    <property type="term" value="C:plasma membrane"/>
    <property type="evidence" value="ECO:0007669"/>
    <property type="project" value="UniProtKB-SubCell"/>
</dbReference>
<sequence>MANISSAGDVVQPPLVGIVVFFVALNVFLSISSTLANTLILVALHKVSSIHPPTKLLFRSLAISDLCVGLTSQLLFCVTLTGRITNIRNNLFYYSGRLSIITSYVLLMVSALTSTAISVDRLLALLLRLRYRQTVTLKRVRKIVIGIWSICCVLGVWRHSTWGKEVSRVTFVVFLVLCLIISLLSYIKIYLLLRHYQEQVQNHFQQPNRPTMPLNMARYKRTVHGIAWVQLTLLVCYLPFCVVLMLLSYDKIPESASGMACIGDGSSSFRNYNCLPKLISEPDPLLLEDCRGEGSCKRYDQITKLF</sequence>
<feature type="transmembrane region" description="Helical" evidence="6">
    <location>
        <begin position="15"/>
        <end position="44"/>
    </location>
</feature>
<keyword evidence="5 6" id="KW-0472">Membrane</keyword>
<dbReference type="AlphaFoldDB" id="A0A3M6UXB1"/>
<feature type="transmembrane region" description="Helical" evidence="6">
    <location>
        <begin position="56"/>
        <end position="81"/>
    </location>
</feature>
<evidence type="ECO:0000256" key="6">
    <source>
        <dbReference type="SAM" id="Phobius"/>
    </source>
</evidence>
<keyword evidence="9" id="KW-1185">Reference proteome</keyword>
<dbReference type="GO" id="GO:0004930">
    <property type="term" value="F:G protein-coupled receptor activity"/>
    <property type="evidence" value="ECO:0007669"/>
    <property type="project" value="InterPro"/>
</dbReference>
<evidence type="ECO:0000256" key="5">
    <source>
        <dbReference type="ARBA" id="ARBA00023136"/>
    </source>
</evidence>
<feature type="transmembrane region" description="Helical" evidence="6">
    <location>
        <begin position="140"/>
        <end position="157"/>
    </location>
</feature>
<gene>
    <name evidence="8" type="ORF">pdam_00000035</name>
</gene>
<dbReference type="OrthoDB" id="5986795at2759"/>
<evidence type="ECO:0000256" key="1">
    <source>
        <dbReference type="ARBA" id="ARBA00004651"/>
    </source>
</evidence>
<feature type="transmembrane region" description="Helical" evidence="6">
    <location>
        <begin position="101"/>
        <end position="119"/>
    </location>
</feature>
<keyword evidence="4 6" id="KW-1133">Transmembrane helix</keyword>
<dbReference type="PRINTS" id="PR00237">
    <property type="entry name" value="GPCRRHODOPSN"/>
</dbReference>
<dbReference type="PANTHER" id="PTHR22750">
    <property type="entry name" value="G-PROTEIN COUPLED RECEPTOR"/>
    <property type="match status" value="1"/>
</dbReference>
<dbReference type="EMBL" id="RCHS01000537">
    <property type="protein sequence ID" value="RMX58295.1"/>
    <property type="molecule type" value="Genomic_DNA"/>
</dbReference>
<dbReference type="SUPFAM" id="SSF81321">
    <property type="entry name" value="Family A G protein-coupled receptor-like"/>
    <property type="match status" value="1"/>
</dbReference>
<dbReference type="Pfam" id="PF00001">
    <property type="entry name" value="7tm_1"/>
    <property type="match status" value="1"/>
</dbReference>
<accession>A0A3M6UXB1</accession>
<protein>
    <recommendedName>
        <fullName evidence="7">G-protein coupled receptors family 1 profile domain-containing protein</fullName>
    </recommendedName>
</protein>
<keyword evidence="3 6" id="KW-0812">Transmembrane</keyword>
<comment type="subcellular location">
    <subcellularLocation>
        <location evidence="1">Cell membrane</location>
        <topology evidence="1">Multi-pass membrane protein</topology>
    </subcellularLocation>
</comment>
<dbReference type="InterPro" id="IPR000276">
    <property type="entry name" value="GPCR_Rhodpsn"/>
</dbReference>
<evidence type="ECO:0000313" key="9">
    <source>
        <dbReference type="Proteomes" id="UP000275408"/>
    </source>
</evidence>
<dbReference type="CDD" id="cd00637">
    <property type="entry name" value="7tm_classA_rhodopsin-like"/>
    <property type="match status" value="1"/>
</dbReference>
<feature type="domain" description="G-protein coupled receptors family 1 profile" evidence="7">
    <location>
        <begin position="36"/>
        <end position="246"/>
    </location>
</feature>
<dbReference type="Proteomes" id="UP000275408">
    <property type="component" value="Unassembled WGS sequence"/>
</dbReference>
<reference evidence="8 9" key="1">
    <citation type="journal article" date="2018" name="Sci. Rep.">
        <title>Comparative analysis of the Pocillopora damicornis genome highlights role of immune system in coral evolution.</title>
        <authorList>
            <person name="Cunning R."/>
            <person name="Bay R.A."/>
            <person name="Gillette P."/>
            <person name="Baker A.C."/>
            <person name="Traylor-Knowles N."/>
        </authorList>
    </citation>
    <scope>NUCLEOTIDE SEQUENCE [LARGE SCALE GENOMIC DNA]</scope>
    <source>
        <strain evidence="8">RSMAS</strain>
        <tissue evidence="8">Whole animal</tissue>
    </source>
</reference>
<evidence type="ECO:0000259" key="7">
    <source>
        <dbReference type="PROSITE" id="PS50262"/>
    </source>
</evidence>
<dbReference type="InterPro" id="IPR017452">
    <property type="entry name" value="GPCR_Rhodpsn_7TM"/>
</dbReference>
<dbReference type="Gene3D" id="1.20.1070.10">
    <property type="entry name" value="Rhodopsin 7-helix transmembrane proteins"/>
    <property type="match status" value="1"/>
</dbReference>
<name>A0A3M6UXB1_POCDA</name>
<proteinExistence type="predicted"/>
<comment type="caution">
    <text evidence="8">The sequence shown here is derived from an EMBL/GenBank/DDBJ whole genome shotgun (WGS) entry which is preliminary data.</text>
</comment>
<organism evidence="8 9">
    <name type="scientific">Pocillopora damicornis</name>
    <name type="common">Cauliflower coral</name>
    <name type="synonym">Millepora damicornis</name>
    <dbReference type="NCBI Taxonomy" id="46731"/>
    <lineage>
        <taxon>Eukaryota</taxon>
        <taxon>Metazoa</taxon>
        <taxon>Cnidaria</taxon>
        <taxon>Anthozoa</taxon>
        <taxon>Hexacorallia</taxon>
        <taxon>Scleractinia</taxon>
        <taxon>Astrocoeniina</taxon>
        <taxon>Pocilloporidae</taxon>
        <taxon>Pocillopora</taxon>
    </lineage>
</organism>
<evidence type="ECO:0000313" key="8">
    <source>
        <dbReference type="EMBL" id="RMX58295.1"/>
    </source>
</evidence>